<evidence type="ECO:0000313" key="1">
    <source>
        <dbReference type="EMBL" id="QMV85117.1"/>
    </source>
</evidence>
<dbReference type="AlphaFoldDB" id="A0A7G5FES6"/>
<gene>
    <name evidence="1" type="ORF">HW450_12455</name>
</gene>
<proteinExistence type="predicted"/>
<keyword evidence="2" id="KW-1185">Reference proteome</keyword>
<dbReference type="EMBL" id="CP059833">
    <property type="protein sequence ID" value="QMV85117.1"/>
    <property type="molecule type" value="Genomic_DNA"/>
</dbReference>
<sequence>MKNDWTLPRTVETLQVSSPVTGEVYPIDCSVGSDGKALICSDKRAVNRVGATYDSGRNDYWRGRISIS</sequence>
<evidence type="ECO:0000313" key="2">
    <source>
        <dbReference type="Proteomes" id="UP000515570"/>
    </source>
</evidence>
<dbReference type="Proteomes" id="UP000515570">
    <property type="component" value="Chromosome"/>
</dbReference>
<protein>
    <submittedName>
        <fullName evidence="1">Uncharacterized protein</fullName>
    </submittedName>
</protein>
<name>A0A7G5FES6_9CORY</name>
<dbReference type="RefSeq" id="WP_182385923.1">
    <property type="nucleotide sequence ID" value="NZ_CP059833.1"/>
</dbReference>
<accession>A0A7G5FES6</accession>
<organism evidence="1 2">
    <name type="scientific">Corynebacterium hindlerae</name>
    <dbReference type="NCBI Taxonomy" id="699041"/>
    <lineage>
        <taxon>Bacteria</taxon>
        <taxon>Bacillati</taxon>
        <taxon>Actinomycetota</taxon>
        <taxon>Actinomycetes</taxon>
        <taxon>Mycobacteriales</taxon>
        <taxon>Corynebacteriaceae</taxon>
        <taxon>Corynebacterium</taxon>
    </lineage>
</organism>
<reference evidence="1 2" key="1">
    <citation type="submission" date="2020-07" db="EMBL/GenBank/DDBJ databases">
        <title>non toxigenic Corynebacterium sp. nov from a clinical source.</title>
        <authorList>
            <person name="Bernier A.-M."/>
            <person name="Bernard K."/>
        </authorList>
    </citation>
    <scope>NUCLEOTIDE SEQUENCE [LARGE SCALE GENOMIC DNA]</scope>
    <source>
        <strain evidence="2">NML 93-0612</strain>
    </source>
</reference>